<dbReference type="Proteomes" id="UP000074119">
    <property type="component" value="Chromosome"/>
</dbReference>
<sequence>MAIYRISCTLITAFALLLLAAPSMAKTIAVRHYVEHWAYVPLAMPVERCKISVVNGEFACPEHDLCLRGDCINGVGTKQTRDGNLSYHGRWQQGRPVAGEYTVTYRGQQFRSVYDEQGLILEGFLRSSDAYYGEPDYFVGTFKHYQHPFTQKIIPLPDSGTYYFASGVSLQGDFIAIPTVGSAGRDDLQGSGPIELKDAFNLFFVGTVTLGDESETGIYVQREYSVAEPLDMMPSDKPTIEKIYEEYQAEVAQYERYQERKQRTKRRKEQEQARKAKNSIPWDKVFALAAGAALANSADMPADAKSEFITAYSKDVLSGSTDNLAGMQSRYGDNRSVDEIFREGNRELQAIVDQKVAAYEAAQKPVSGASATGSNTAMFSPSSPDESTAANTMIPSAGSGFNSAGMAGAAKPKTAAPLCSSFKLTSNRSHNTVVNGTSVKLSTDIAPSIAGTYWFRNAPKGESGTRMVIKPGGKAIRYEPGREVNFSWAIALREDGKLECPGGRLLVAVKYESGEQEHEVAYIRDGKVCVGGMFFCR</sequence>
<dbReference type="EMBL" id="CP014544">
    <property type="protein sequence ID" value="AMO67998.1"/>
    <property type="molecule type" value="Genomic_DNA"/>
</dbReference>
<name>A0A127M424_9GAMM</name>
<feature type="chain" id="PRO_5007274988" description="MORN repeat-containing protein" evidence="3">
    <location>
        <begin position="26"/>
        <end position="537"/>
    </location>
</feature>
<evidence type="ECO:0000256" key="1">
    <source>
        <dbReference type="SAM" id="Coils"/>
    </source>
</evidence>
<dbReference type="RefSeq" id="WP_040802657.1">
    <property type="nucleotide sequence ID" value="NZ_CP014544.1"/>
</dbReference>
<accession>A0A127M424</accession>
<evidence type="ECO:0000313" key="4">
    <source>
        <dbReference type="EMBL" id="AMO67998.1"/>
    </source>
</evidence>
<feature type="region of interest" description="Disordered" evidence="2">
    <location>
        <begin position="370"/>
        <end position="389"/>
    </location>
</feature>
<keyword evidence="3" id="KW-0732">Signal</keyword>
<proteinExistence type="predicted"/>
<reference evidence="4 5" key="1">
    <citation type="submission" date="2015-12" db="EMBL/GenBank/DDBJ databases">
        <authorList>
            <person name="Shamseldin A."/>
            <person name="Moawad H."/>
            <person name="Abd El-Rahim W.M."/>
            <person name="Sadowsky M.J."/>
        </authorList>
    </citation>
    <scope>NUCLEOTIDE SEQUENCE [LARGE SCALE GENOMIC DNA]</scope>
    <source>
        <strain evidence="4 5">SM2</strain>
    </source>
</reference>
<dbReference type="STRING" id="1470434.AZF00_06630"/>
<evidence type="ECO:0000256" key="2">
    <source>
        <dbReference type="SAM" id="MobiDB-lite"/>
    </source>
</evidence>
<feature type="signal peptide" evidence="3">
    <location>
        <begin position="1"/>
        <end position="25"/>
    </location>
</feature>
<dbReference type="KEGG" id="zal:AZF00_06630"/>
<organism evidence="4 5">
    <name type="scientific">Zhongshania aliphaticivorans</name>
    <dbReference type="NCBI Taxonomy" id="1470434"/>
    <lineage>
        <taxon>Bacteria</taxon>
        <taxon>Pseudomonadati</taxon>
        <taxon>Pseudomonadota</taxon>
        <taxon>Gammaproteobacteria</taxon>
        <taxon>Cellvibrionales</taxon>
        <taxon>Spongiibacteraceae</taxon>
        <taxon>Zhongshania</taxon>
    </lineage>
</organism>
<keyword evidence="1" id="KW-0175">Coiled coil</keyword>
<feature type="coiled-coil region" evidence="1">
    <location>
        <begin position="240"/>
        <end position="274"/>
    </location>
</feature>
<evidence type="ECO:0000313" key="5">
    <source>
        <dbReference type="Proteomes" id="UP000074119"/>
    </source>
</evidence>
<protein>
    <recommendedName>
        <fullName evidence="6">MORN repeat-containing protein</fullName>
    </recommendedName>
</protein>
<gene>
    <name evidence="4" type="ORF">AZF00_06630</name>
</gene>
<evidence type="ECO:0008006" key="6">
    <source>
        <dbReference type="Google" id="ProtNLM"/>
    </source>
</evidence>
<evidence type="ECO:0000256" key="3">
    <source>
        <dbReference type="SAM" id="SignalP"/>
    </source>
</evidence>
<dbReference type="AlphaFoldDB" id="A0A127M424"/>